<dbReference type="Proteomes" id="UP000077671">
    <property type="component" value="Unassembled WGS sequence"/>
</dbReference>
<feature type="region of interest" description="Disordered" evidence="1">
    <location>
        <begin position="359"/>
        <end position="382"/>
    </location>
</feature>
<name>A0A177U490_9BASI</name>
<dbReference type="AlphaFoldDB" id="A0A177U490"/>
<gene>
    <name evidence="2" type="ORF">A4X03_0g7804</name>
</gene>
<protein>
    <submittedName>
        <fullName evidence="2">Uncharacterized protein</fullName>
    </submittedName>
</protein>
<sequence>MESAGPEPSASATDAAATSNRSSHSQLLPSRKNVARWYSRNKAEILGLNTQYARGIRQLAEGSGINPYTIRRRVERRFVTYRKDNGWNAYQAWAKRHKDDPDAPTPSRTPVVSFQRLAPQRLKAIKQWAADNQHKKDAFSVQKDFNRECRNLVDQISLLQSRFGFRVAAVVASSTEGVPPFFASTTETSAAMSASVGSIGTDKTVDDLVNAFEHAVKLKVWTNKDLVGGVRTDAVKTPTTYEQVRNDLIDRIHKVVGPVVARKKGAIETKWIKATKGGTRLRYRDLFSLIAETGCYVKGWPLAASQMISSDASTNLPAGPELPTHYTIWRGSLKNQADWRERMVSAVAEAIKSDELRVVESVGEEDNDDNQEVDDFRDGLSD</sequence>
<evidence type="ECO:0000313" key="2">
    <source>
        <dbReference type="EMBL" id="KAE8243297.1"/>
    </source>
</evidence>
<comment type="caution">
    <text evidence="2">The sequence shown here is derived from an EMBL/GenBank/DDBJ whole genome shotgun (WGS) entry which is preliminary data.</text>
</comment>
<evidence type="ECO:0000313" key="3">
    <source>
        <dbReference type="Proteomes" id="UP000077671"/>
    </source>
</evidence>
<feature type="compositionally biased region" description="Low complexity" evidence="1">
    <location>
        <begin position="9"/>
        <end position="23"/>
    </location>
</feature>
<organism evidence="2 3">
    <name type="scientific">Tilletia caries</name>
    <name type="common">wheat bunt fungus</name>
    <dbReference type="NCBI Taxonomy" id="13290"/>
    <lineage>
        <taxon>Eukaryota</taxon>
        <taxon>Fungi</taxon>
        <taxon>Dikarya</taxon>
        <taxon>Basidiomycota</taxon>
        <taxon>Ustilaginomycotina</taxon>
        <taxon>Exobasidiomycetes</taxon>
        <taxon>Tilletiales</taxon>
        <taxon>Tilletiaceae</taxon>
        <taxon>Tilletia</taxon>
    </lineage>
</organism>
<feature type="compositionally biased region" description="Acidic residues" evidence="1">
    <location>
        <begin position="362"/>
        <end position="373"/>
    </location>
</feature>
<accession>A0A177U490</accession>
<feature type="region of interest" description="Disordered" evidence="1">
    <location>
        <begin position="1"/>
        <end position="30"/>
    </location>
</feature>
<proteinExistence type="predicted"/>
<reference evidence="2" key="2">
    <citation type="journal article" date="2019" name="IMA Fungus">
        <title>Genome sequencing and comparison of five Tilletia species to identify candidate genes for the detection of regulated species infecting wheat.</title>
        <authorList>
            <person name="Nguyen H.D.T."/>
            <person name="Sultana T."/>
            <person name="Kesanakurti P."/>
            <person name="Hambleton S."/>
        </authorList>
    </citation>
    <scope>NUCLEOTIDE SEQUENCE</scope>
    <source>
        <strain evidence="2">DAOMC 238032</strain>
    </source>
</reference>
<evidence type="ECO:0000256" key="1">
    <source>
        <dbReference type="SAM" id="MobiDB-lite"/>
    </source>
</evidence>
<reference evidence="2" key="1">
    <citation type="submission" date="2016-04" db="EMBL/GenBank/DDBJ databases">
        <authorList>
            <person name="Nguyen H.D."/>
            <person name="Kesanakurti P."/>
            <person name="Cullis J."/>
            <person name="Levesque C.A."/>
            <person name="Hambleton S."/>
        </authorList>
    </citation>
    <scope>NUCLEOTIDE SEQUENCE</scope>
    <source>
        <strain evidence="2">DAOMC 238032</strain>
    </source>
</reference>
<dbReference type="EMBL" id="LWDD02002017">
    <property type="protein sequence ID" value="KAE8243297.1"/>
    <property type="molecule type" value="Genomic_DNA"/>
</dbReference>